<dbReference type="KEGG" id="cfk:CFRA_10610"/>
<organism evidence="3 4">
    <name type="scientific">Corynebacterium frankenforstense DSM 45800</name>
    <dbReference type="NCBI Taxonomy" id="1437875"/>
    <lineage>
        <taxon>Bacteria</taxon>
        <taxon>Bacillati</taxon>
        <taxon>Actinomycetota</taxon>
        <taxon>Actinomycetes</taxon>
        <taxon>Mycobacteriales</taxon>
        <taxon>Corynebacteriaceae</taxon>
        <taxon>Corynebacterium</taxon>
    </lineage>
</organism>
<keyword evidence="4" id="KW-1185">Reference proteome</keyword>
<name>A0A1L7CUU1_9CORY</name>
<keyword evidence="2" id="KW-0472">Membrane</keyword>
<feature type="transmembrane region" description="Helical" evidence="2">
    <location>
        <begin position="79"/>
        <end position="98"/>
    </location>
</feature>
<proteinExistence type="predicted"/>
<evidence type="ECO:0000256" key="2">
    <source>
        <dbReference type="SAM" id="Phobius"/>
    </source>
</evidence>
<dbReference type="STRING" id="1437875.CFRA_10610"/>
<evidence type="ECO:0000256" key="1">
    <source>
        <dbReference type="SAM" id="MobiDB-lite"/>
    </source>
</evidence>
<dbReference type="AlphaFoldDB" id="A0A1L7CUU1"/>
<accession>A0A1L7CUU1</accession>
<feature type="compositionally biased region" description="Low complexity" evidence="1">
    <location>
        <begin position="25"/>
        <end position="45"/>
    </location>
</feature>
<sequence length="103" mass="10457">MATPRPGAFNFRNQGPAPKPGEQAGQPGTKPGDTTKPGGQPGTKPVNEPGGTTKPSDGNYKPNTPDLSSLGSSGETGKVLGIIFGLLSLFIPIAAWLMNSGLL</sequence>
<reference evidence="3 4" key="1">
    <citation type="submission" date="2014-08" db="EMBL/GenBank/DDBJ databases">
        <title>Complete genome sequence of Corynebacterium frankenforstense ST18(T) (=DSM 45800(T)), isolated from raw cow milk.</title>
        <authorList>
            <person name="Ruckert C."/>
            <person name="Albersmeier A."/>
            <person name="Winkler A."/>
            <person name="Lipski A."/>
            <person name="Kalinowski J."/>
        </authorList>
    </citation>
    <scope>NUCLEOTIDE SEQUENCE [LARGE SCALE GENOMIC DNA]</scope>
    <source>
        <strain evidence="3 4">ST18</strain>
    </source>
</reference>
<dbReference type="RefSeq" id="WP_075664598.1">
    <property type="nucleotide sequence ID" value="NZ_CP009247.1"/>
</dbReference>
<evidence type="ECO:0000313" key="4">
    <source>
        <dbReference type="Proteomes" id="UP000185434"/>
    </source>
</evidence>
<dbReference type="EMBL" id="CP009247">
    <property type="protein sequence ID" value="APT89603.1"/>
    <property type="molecule type" value="Genomic_DNA"/>
</dbReference>
<keyword evidence="2" id="KW-1133">Transmembrane helix</keyword>
<protein>
    <submittedName>
        <fullName evidence="3">Uncharacterized protein</fullName>
    </submittedName>
</protein>
<dbReference type="Proteomes" id="UP000185434">
    <property type="component" value="Chromosome"/>
</dbReference>
<feature type="region of interest" description="Disordered" evidence="1">
    <location>
        <begin position="1"/>
        <end position="74"/>
    </location>
</feature>
<feature type="compositionally biased region" description="Polar residues" evidence="1">
    <location>
        <begin position="53"/>
        <end position="74"/>
    </location>
</feature>
<keyword evidence="2" id="KW-0812">Transmembrane</keyword>
<gene>
    <name evidence="3" type="ORF">CFRA_10610</name>
</gene>
<evidence type="ECO:0000313" key="3">
    <source>
        <dbReference type="EMBL" id="APT89603.1"/>
    </source>
</evidence>